<dbReference type="AlphaFoldDB" id="A0A8J8NEH4"/>
<accession>A0A8J8NEH4</accession>
<sequence length="82" mass="9036">MKFTSATIKRALSAPYAPYISEYIISGLMHQRPLPNIAGAPGSCNVEVAYVVVEYWLLILKNLVLSQKTIVSEVGLVSQMHD</sequence>
<dbReference type="Proteomes" id="UP000785679">
    <property type="component" value="Unassembled WGS sequence"/>
</dbReference>
<proteinExistence type="predicted"/>
<organism evidence="1 2">
    <name type="scientific">Halteria grandinella</name>
    <dbReference type="NCBI Taxonomy" id="5974"/>
    <lineage>
        <taxon>Eukaryota</taxon>
        <taxon>Sar</taxon>
        <taxon>Alveolata</taxon>
        <taxon>Ciliophora</taxon>
        <taxon>Intramacronucleata</taxon>
        <taxon>Spirotrichea</taxon>
        <taxon>Stichotrichia</taxon>
        <taxon>Sporadotrichida</taxon>
        <taxon>Halteriidae</taxon>
        <taxon>Halteria</taxon>
    </lineage>
</organism>
<keyword evidence="2" id="KW-1185">Reference proteome</keyword>
<evidence type="ECO:0000313" key="2">
    <source>
        <dbReference type="Proteomes" id="UP000785679"/>
    </source>
</evidence>
<reference evidence="1" key="1">
    <citation type="submission" date="2019-06" db="EMBL/GenBank/DDBJ databases">
        <authorList>
            <person name="Zheng W."/>
        </authorList>
    </citation>
    <scope>NUCLEOTIDE SEQUENCE</scope>
    <source>
        <strain evidence="1">QDHG01</strain>
    </source>
</reference>
<name>A0A8J8NEH4_HALGN</name>
<gene>
    <name evidence="1" type="ORF">FGO68_gene15324</name>
</gene>
<dbReference type="EMBL" id="RRYP01019588">
    <property type="protein sequence ID" value="TNV73184.1"/>
    <property type="molecule type" value="Genomic_DNA"/>
</dbReference>
<comment type="caution">
    <text evidence="1">The sequence shown here is derived from an EMBL/GenBank/DDBJ whole genome shotgun (WGS) entry which is preliminary data.</text>
</comment>
<protein>
    <submittedName>
        <fullName evidence="1">Uncharacterized protein</fullName>
    </submittedName>
</protein>
<evidence type="ECO:0000313" key="1">
    <source>
        <dbReference type="EMBL" id="TNV73184.1"/>
    </source>
</evidence>